<feature type="transmembrane region" description="Helical" evidence="1">
    <location>
        <begin position="729"/>
        <end position="750"/>
    </location>
</feature>
<keyword evidence="1" id="KW-1133">Transmembrane helix</keyword>
<evidence type="ECO:0000313" key="2">
    <source>
        <dbReference type="EMBL" id="CAD8764921.1"/>
    </source>
</evidence>
<organism evidence="2">
    <name type="scientific">Polytomella parva</name>
    <dbReference type="NCBI Taxonomy" id="51329"/>
    <lineage>
        <taxon>Eukaryota</taxon>
        <taxon>Viridiplantae</taxon>
        <taxon>Chlorophyta</taxon>
        <taxon>core chlorophytes</taxon>
        <taxon>Chlorophyceae</taxon>
        <taxon>CS clade</taxon>
        <taxon>Chlamydomonadales</taxon>
        <taxon>Chlamydomonadaceae</taxon>
        <taxon>Polytomella</taxon>
    </lineage>
</organism>
<dbReference type="Pfam" id="PF04114">
    <property type="entry name" value="Gaa1"/>
    <property type="match status" value="2"/>
</dbReference>
<keyword evidence="1" id="KW-0472">Membrane</keyword>
<evidence type="ECO:0000256" key="1">
    <source>
        <dbReference type="SAM" id="Phobius"/>
    </source>
</evidence>
<feature type="transmembrane region" description="Helical" evidence="1">
    <location>
        <begin position="770"/>
        <end position="791"/>
    </location>
</feature>
<feature type="transmembrane region" description="Helical" evidence="1">
    <location>
        <begin position="7"/>
        <end position="26"/>
    </location>
</feature>
<dbReference type="PANTHER" id="PTHR13304">
    <property type="entry name" value="GLYCOSYLPHOSPHATIDYLINOSITOL ANCHOR ATTACHMENT 1 PROTEIN"/>
    <property type="match status" value="1"/>
</dbReference>
<dbReference type="EMBL" id="HBFM01002286">
    <property type="protein sequence ID" value="CAD8764921.1"/>
    <property type="molecule type" value="Transcribed_RNA"/>
</dbReference>
<dbReference type="InterPro" id="IPR007246">
    <property type="entry name" value="Gaa1"/>
</dbReference>
<keyword evidence="1" id="KW-0812">Transmembrane</keyword>
<dbReference type="GO" id="GO:0016255">
    <property type="term" value="P:attachment of GPI anchor to protein"/>
    <property type="evidence" value="ECO:0007669"/>
    <property type="project" value="TreeGrafter"/>
</dbReference>
<reference evidence="2" key="1">
    <citation type="submission" date="2021-01" db="EMBL/GenBank/DDBJ databases">
        <authorList>
            <person name="Corre E."/>
            <person name="Pelletier E."/>
            <person name="Niang G."/>
            <person name="Scheremetjew M."/>
            <person name="Finn R."/>
            <person name="Kale V."/>
            <person name="Holt S."/>
            <person name="Cochrane G."/>
            <person name="Meng A."/>
            <person name="Brown T."/>
            <person name="Cohen L."/>
        </authorList>
    </citation>
    <scope>NUCLEOTIDE SEQUENCE</scope>
    <source>
        <strain evidence="2">SAG 63-3</strain>
    </source>
</reference>
<feature type="transmembrane region" description="Helical" evidence="1">
    <location>
        <begin position="687"/>
        <end position="717"/>
    </location>
</feature>
<feature type="transmembrane region" description="Helical" evidence="1">
    <location>
        <begin position="603"/>
        <end position="625"/>
    </location>
</feature>
<dbReference type="GO" id="GO:0042765">
    <property type="term" value="C:GPI-anchor transamidase complex"/>
    <property type="evidence" value="ECO:0007669"/>
    <property type="project" value="InterPro"/>
</dbReference>
<name>A0A7S0UPR6_9CHLO</name>
<dbReference type="AlphaFoldDB" id="A0A7S0UPR6"/>
<protein>
    <submittedName>
        <fullName evidence="2">Uncharacterized protein</fullName>
    </submittedName>
</protein>
<gene>
    <name evidence="2" type="ORF">PPAR00522_LOCUS1306</name>
</gene>
<dbReference type="PANTHER" id="PTHR13304:SF0">
    <property type="entry name" value="GLYCOSYLPHOSPHATIDYLINOSITOL ANCHOR ATTACHMENT 1 PROTEIN"/>
    <property type="match status" value="1"/>
</dbReference>
<feature type="transmembrane region" description="Helical" evidence="1">
    <location>
        <begin position="645"/>
        <end position="667"/>
    </location>
</feature>
<accession>A0A7S0UPR6</accession>
<proteinExistence type="predicted"/>
<sequence length="801" mass="89072">MERGLKHLTRLLVFISFVYILCLPLLERPIFFGEKGLLAGGSSSNFRKQHVHLIESGLSLGYDLLESFRNDTSVETLYVGLKKRGFRVISSTPTVNTPQGHCTCHNHHATIQSQRGDNLEALVLVTPVFHFPNQGLPNAMPQSPTGAAFGISLGATLSSYLATTPWMARNLVWLLPDANCGLTECTSAWLNLYYGEDRESEQNSVYKSVNDVEVPFSSRQSFFERSGVLQQAIVVYVEDLDLSLVGEEPLPPSAMFTTELLVEGFEGQLPKLDLFCLLRYLLQYIVNVQPRLWQSGDPVSLFLVSEESNWIKSVGEVVGDAFKKVFGKTSVIYIQEFITSAFNRLPLDWIGSLYMRKMSNILNFARIQIAGLPSGPHAAFKDFMVDAATVRIRPKNRRMNEGGRIEHLKTREAVVAERKILSSTAGLLLEGKVLLPQTASWSIMIPLIETLELAFRSLNNLVERFHHSFFLYLLSDEYNFVSIERYIEPAVFCIIALVVQAYGEFHSHMREVQEREDVDKIGGLAIAENEDRIRNNSINCSGSNDDSANGDFFDSFSTSTTDKVKHVKDHKNVGIDSRNGDKDIMRSQGINNHFCTILLATKSVILCSTVYGVMGFSALTFRAFFCHENTFLTYLMYSNSTPTPLVLFSLAWFGTCIVIVSKIRSIVNDMTLASVVSSSDKTTRGVMLLMVAVTLAGILCVNWALAGSTAALLVIITEISRAGEKKSAFVARIASITSCFTMVIFFSRIALLLDYQQSTDLMCASRPLNFSLILGLLFPSYAIITVTNSAYNSVKGHGNHS</sequence>